<dbReference type="EMBL" id="JAFJMO010000006">
    <property type="protein sequence ID" value="KAJ8274961.1"/>
    <property type="molecule type" value="Genomic_DNA"/>
</dbReference>
<proteinExistence type="predicted"/>
<evidence type="ECO:0000313" key="1">
    <source>
        <dbReference type="EMBL" id="KAJ8274961.1"/>
    </source>
</evidence>
<gene>
    <name evidence="1" type="ORF">COCON_G00095860</name>
</gene>
<name>A0A9Q1DM26_CONCO</name>
<sequence>MTNEQKCMVEKIDVEALISMKYQLKQKKLLEPILSTNLDYAVALQTYRVITFLGTTARIWFSHVLNKPGV</sequence>
<reference evidence="1" key="1">
    <citation type="journal article" date="2023" name="Science">
        <title>Genome structures resolve the early diversification of teleost fishes.</title>
        <authorList>
            <person name="Parey E."/>
            <person name="Louis A."/>
            <person name="Montfort J."/>
            <person name="Bouchez O."/>
            <person name="Roques C."/>
            <person name="Iampietro C."/>
            <person name="Lluch J."/>
            <person name="Castinel A."/>
            <person name="Donnadieu C."/>
            <person name="Desvignes T."/>
            <person name="Floi Bucao C."/>
            <person name="Jouanno E."/>
            <person name="Wen M."/>
            <person name="Mejri S."/>
            <person name="Dirks R."/>
            <person name="Jansen H."/>
            <person name="Henkel C."/>
            <person name="Chen W.J."/>
            <person name="Zahm M."/>
            <person name="Cabau C."/>
            <person name="Klopp C."/>
            <person name="Thompson A.W."/>
            <person name="Robinson-Rechavi M."/>
            <person name="Braasch I."/>
            <person name="Lecointre G."/>
            <person name="Bobe J."/>
            <person name="Postlethwait J.H."/>
            <person name="Berthelot C."/>
            <person name="Roest Crollius H."/>
            <person name="Guiguen Y."/>
        </authorList>
    </citation>
    <scope>NUCLEOTIDE SEQUENCE</scope>
    <source>
        <strain evidence="1">Concon-B</strain>
    </source>
</reference>
<accession>A0A9Q1DM26</accession>
<dbReference type="Proteomes" id="UP001152803">
    <property type="component" value="Unassembled WGS sequence"/>
</dbReference>
<keyword evidence="2" id="KW-1185">Reference proteome</keyword>
<organism evidence="1 2">
    <name type="scientific">Conger conger</name>
    <name type="common">Conger eel</name>
    <name type="synonym">Muraena conger</name>
    <dbReference type="NCBI Taxonomy" id="82655"/>
    <lineage>
        <taxon>Eukaryota</taxon>
        <taxon>Metazoa</taxon>
        <taxon>Chordata</taxon>
        <taxon>Craniata</taxon>
        <taxon>Vertebrata</taxon>
        <taxon>Euteleostomi</taxon>
        <taxon>Actinopterygii</taxon>
        <taxon>Neopterygii</taxon>
        <taxon>Teleostei</taxon>
        <taxon>Anguilliformes</taxon>
        <taxon>Congridae</taxon>
        <taxon>Conger</taxon>
    </lineage>
</organism>
<evidence type="ECO:0000313" key="2">
    <source>
        <dbReference type="Proteomes" id="UP001152803"/>
    </source>
</evidence>
<dbReference type="AlphaFoldDB" id="A0A9Q1DM26"/>
<comment type="caution">
    <text evidence="1">The sequence shown here is derived from an EMBL/GenBank/DDBJ whole genome shotgun (WGS) entry which is preliminary data.</text>
</comment>
<protein>
    <submittedName>
        <fullName evidence="1">Uncharacterized protein</fullName>
    </submittedName>
</protein>